<organism evidence="1 2">
    <name type="scientific">Apatococcus lobatus</name>
    <dbReference type="NCBI Taxonomy" id="904363"/>
    <lineage>
        <taxon>Eukaryota</taxon>
        <taxon>Viridiplantae</taxon>
        <taxon>Chlorophyta</taxon>
        <taxon>core chlorophytes</taxon>
        <taxon>Trebouxiophyceae</taxon>
        <taxon>Chlorellales</taxon>
        <taxon>Chlorellaceae</taxon>
        <taxon>Apatococcus</taxon>
    </lineage>
</organism>
<proteinExistence type="predicted"/>
<name>A0AAW1RD28_9CHLO</name>
<keyword evidence="2" id="KW-1185">Reference proteome</keyword>
<accession>A0AAW1RD28</accession>
<protein>
    <submittedName>
        <fullName evidence="1">Uncharacterized protein</fullName>
    </submittedName>
</protein>
<gene>
    <name evidence="1" type="ORF">WJX74_002187</name>
</gene>
<evidence type="ECO:0000313" key="2">
    <source>
        <dbReference type="Proteomes" id="UP001438707"/>
    </source>
</evidence>
<sequence length="646" mass="70675">MADVDMIGKADWTPADLALAVATCPPSEASTVLQTIVAEMKAISGITDPSAASSQLTEPLSKVLLPWYCLEQPLLGLLAKFEAEMASPCSVEGFFKNVPAVRTIVDILIGVSRPQAIRAQVHAARHPWRLCYSPPIASTRFSPDAFAKARREILMAVGCLRFSSRDWTNLQTDARSMRWICLCSVASAIDQVINGHGMKTSKKLPVQNLYAPPVGDRWHQQGVKQVCGGASASNRAAAKRMSMGYQTGKDFPAGLSKHRWLSKIKKDDPAANLKPVTYGFLDGDPHDFSSGMFAAIRTGRVDHAQALLHAPRAVLEPAHFKAVVARGCLLLLELMLHEPVRMEAHTKALAGPAHSLDGRQAVKCYSRHRYQEGCATALWEALIMQGNNEMVECVLNICMKPAHPFFASTMEASQREVFKRAFLLGAAKAGNLQVVNEVMSAMQCSAAQDTMQFSDLFMWQKVLMRILLGSVEEKHPARGNARRMQEYLCTIEAILQHPMAGHASRATFIRPMFSNAATKIGVPVLDMLQSLAPPCDINADLMACAISSEDAAVIAWAAARQPSPTCLPQDAGASWHWHLHDHHVKLYAAAQHQLASILDVLLSEDNSPAKDFPYELTLRICRLLLPPLQQEGPVADMTSIPVSMVE</sequence>
<dbReference type="EMBL" id="JALJOS010000013">
    <property type="protein sequence ID" value="KAK9831604.1"/>
    <property type="molecule type" value="Genomic_DNA"/>
</dbReference>
<comment type="caution">
    <text evidence="1">The sequence shown here is derived from an EMBL/GenBank/DDBJ whole genome shotgun (WGS) entry which is preliminary data.</text>
</comment>
<evidence type="ECO:0000313" key="1">
    <source>
        <dbReference type="EMBL" id="KAK9831604.1"/>
    </source>
</evidence>
<reference evidence="1 2" key="1">
    <citation type="journal article" date="2024" name="Nat. Commun.">
        <title>Phylogenomics reveals the evolutionary origins of lichenization in chlorophyte algae.</title>
        <authorList>
            <person name="Puginier C."/>
            <person name="Libourel C."/>
            <person name="Otte J."/>
            <person name="Skaloud P."/>
            <person name="Haon M."/>
            <person name="Grisel S."/>
            <person name="Petersen M."/>
            <person name="Berrin J.G."/>
            <person name="Delaux P.M."/>
            <person name="Dal Grande F."/>
            <person name="Keller J."/>
        </authorList>
    </citation>
    <scope>NUCLEOTIDE SEQUENCE [LARGE SCALE GENOMIC DNA]</scope>
    <source>
        <strain evidence="1 2">SAG 2145</strain>
    </source>
</reference>
<dbReference type="AlphaFoldDB" id="A0AAW1RD28"/>
<dbReference type="Proteomes" id="UP001438707">
    <property type="component" value="Unassembled WGS sequence"/>
</dbReference>